<feature type="chain" id="PRO_5021425545" description="Lipoprotein" evidence="2">
    <location>
        <begin position="30"/>
        <end position="248"/>
    </location>
</feature>
<reference evidence="3 4" key="1">
    <citation type="submission" date="2019-06" db="EMBL/GenBank/DDBJ databases">
        <title>Whole genome shotgun sequence of Streptomyces gardneri NBRC 12865.</title>
        <authorList>
            <person name="Hosoyama A."/>
            <person name="Uohara A."/>
            <person name="Ohji S."/>
            <person name="Ichikawa N."/>
        </authorList>
    </citation>
    <scope>NUCLEOTIDE SEQUENCE [LARGE SCALE GENOMIC DNA]</scope>
    <source>
        <strain evidence="3 4">NBRC 12865</strain>
    </source>
</reference>
<evidence type="ECO:0000313" key="3">
    <source>
        <dbReference type="EMBL" id="GEB60010.1"/>
    </source>
</evidence>
<feature type="compositionally biased region" description="Pro residues" evidence="1">
    <location>
        <begin position="126"/>
        <end position="136"/>
    </location>
</feature>
<feature type="region of interest" description="Disordered" evidence="1">
    <location>
        <begin position="87"/>
        <end position="149"/>
    </location>
</feature>
<comment type="caution">
    <text evidence="3">The sequence shown here is derived from an EMBL/GenBank/DDBJ whole genome shotgun (WGS) entry which is preliminary data.</text>
</comment>
<feature type="compositionally biased region" description="Low complexity" evidence="1">
    <location>
        <begin position="31"/>
        <end position="57"/>
    </location>
</feature>
<feature type="signal peptide" evidence="2">
    <location>
        <begin position="1"/>
        <end position="29"/>
    </location>
</feature>
<name>A0A4Y3RVP5_9ACTN</name>
<dbReference type="EMBL" id="BJMN01000038">
    <property type="protein sequence ID" value="GEB60010.1"/>
    <property type="molecule type" value="Genomic_DNA"/>
</dbReference>
<dbReference type="AlphaFoldDB" id="A0A4Y3RVP5"/>
<evidence type="ECO:0008006" key="5">
    <source>
        <dbReference type="Google" id="ProtNLM"/>
    </source>
</evidence>
<dbReference type="OrthoDB" id="4240567at2"/>
<feature type="region of interest" description="Disordered" evidence="1">
    <location>
        <begin position="26"/>
        <end position="68"/>
    </location>
</feature>
<evidence type="ECO:0000313" key="4">
    <source>
        <dbReference type="Proteomes" id="UP000315226"/>
    </source>
</evidence>
<sequence length="248" mass="25826">MRTPNRLAKIVLAAALGSMALTACGTADATGKPPAKVSAAAVGASAKPKPAATPTPTRSLPSDDLAAHPDPELRFLALFSRVLDGCVPGGLPEPPSPGPEESVPPQNQPGQPMPEEPGDLSVPVDAPEPPPAPKPAPTTSGPVEEVPLTDVEKCTGDAHAERVRTAFDGAAPADYPALQKKLTSLDYPPSRIHRMPDQGGSPRARIDLRFMGGHLVLEITGTPDQVLAEPFGVPETEDVRITEVKRKP</sequence>
<keyword evidence="4" id="KW-1185">Reference proteome</keyword>
<protein>
    <recommendedName>
        <fullName evidence="5">Lipoprotein</fullName>
    </recommendedName>
</protein>
<accession>A0A4Y3RVP5</accession>
<dbReference type="RefSeq" id="WP_141299492.1">
    <property type="nucleotide sequence ID" value="NZ_BJMN01000038.1"/>
</dbReference>
<evidence type="ECO:0000256" key="1">
    <source>
        <dbReference type="SAM" id="MobiDB-lite"/>
    </source>
</evidence>
<evidence type="ECO:0000256" key="2">
    <source>
        <dbReference type="SAM" id="SignalP"/>
    </source>
</evidence>
<gene>
    <name evidence="3" type="ORF">SGA01_56150</name>
</gene>
<proteinExistence type="predicted"/>
<dbReference type="PROSITE" id="PS51257">
    <property type="entry name" value="PROKAR_LIPOPROTEIN"/>
    <property type="match status" value="1"/>
</dbReference>
<keyword evidence="2" id="KW-0732">Signal</keyword>
<dbReference type="Proteomes" id="UP000315226">
    <property type="component" value="Unassembled WGS sequence"/>
</dbReference>
<organism evidence="3 4">
    <name type="scientific">Streptomyces gardneri</name>
    <dbReference type="NCBI Taxonomy" id="66892"/>
    <lineage>
        <taxon>Bacteria</taxon>
        <taxon>Bacillati</taxon>
        <taxon>Actinomycetota</taxon>
        <taxon>Actinomycetes</taxon>
        <taxon>Kitasatosporales</taxon>
        <taxon>Streptomycetaceae</taxon>
        <taxon>Streptomyces</taxon>
    </lineage>
</organism>